<dbReference type="AlphaFoldDB" id="A0A0C2XQA5"/>
<feature type="compositionally biased region" description="Polar residues" evidence="3">
    <location>
        <begin position="222"/>
        <end position="245"/>
    </location>
</feature>
<dbReference type="GO" id="GO:0008270">
    <property type="term" value="F:zinc ion binding"/>
    <property type="evidence" value="ECO:0007669"/>
    <property type="project" value="UniProtKB-KW"/>
</dbReference>
<evidence type="ECO:0000256" key="3">
    <source>
        <dbReference type="SAM" id="MobiDB-lite"/>
    </source>
</evidence>
<dbReference type="STRING" id="933852.A0A0C2XQA5"/>
<dbReference type="InterPro" id="IPR035979">
    <property type="entry name" value="RBD_domain_sf"/>
</dbReference>
<dbReference type="Gene3D" id="3.30.70.330">
    <property type="match status" value="1"/>
</dbReference>
<dbReference type="CDD" id="cd00590">
    <property type="entry name" value="RRM_SF"/>
    <property type="match status" value="1"/>
</dbReference>
<dbReference type="SUPFAM" id="SSF57756">
    <property type="entry name" value="Retrovirus zinc finger-like domains"/>
    <property type="match status" value="1"/>
</dbReference>
<keyword evidence="2" id="KW-0479">Metal-binding</keyword>
<dbReference type="HOGENOM" id="CLU_753492_0_0_1"/>
<feature type="compositionally biased region" description="Basic and acidic residues" evidence="3">
    <location>
        <begin position="279"/>
        <end position="288"/>
    </location>
</feature>
<dbReference type="GO" id="GO:0003676">
    <property type="term" value="F:nucleic acid binding"/>
    <property type="evidence" value="ECO:0007669"/>
    <property type="project" value="InterPro"/>
</dbReference>
<dbReference type="OrthoDB" id="1099063at2759"/>
<dbReference type="InterPro" id="IPR001878">
    <property type="entry name" value="Znf_CCHC"/>
</dbReference>
<name>A0A0C2XQA5_SERVB</name>
<keyword evidence="6" id="KW-1185">Reference proteome</keyword>
<proteinExistence type="predicted"/>
<dbReference type="Pfam" id="PF00098">
    <property type="entry name" value="zf-CCHC"/>
    <property type="match status" value="1"/>
</dbReference>
<evidence type="ECO:0000313" key="6">
    <source>
        <dbReference type="Proteomes" id="UP000054097"/>
    </source>
</evidence>
<evidence type="ECO:0000256" key="1">
    <source>
        <dbReference type="ARBA" id="ARBA00022664"/>
    </source>
</evidence>
<reference evidence="6" key="2">
    <citation type="submission" date="2015-01" db="EMBL/GenBank/DDBJ databases">
        <title>Evolutionary Origins and Diversification of the Mycorrhizal Mutualists.</title>
        <authorList>
            <consortium name="DOE Joint Genome Institute"/>
            <consortium name="Mycorrhizal Genomics Consortium"/>
            <person name="Kohler A."/>
            <person name="Kuo A."/>
            <person name="Nagy L.G."/>
            <person name="Floudas D."/>
            <person name="Copeland A."/>
            <person name="Barry K.W."/>
            <person name="Cichocki N."/>
            <person name="Veneault-Fourrey C."/>
            <person name="LaButti K."/>
            <person name="Lindquist E.A."/>
            <person name="Lipzen A."/>
            <person name="Lundell T."/>
            <person name="Morin E."/>
            <person name="Murat C."/>
            <person name="Riley R."/>
            <person name="Ohm R."/>
            <person name="Sun H."/>
            <person name="Tunlid A."/>
            <person name="Henrissat B."/>
            <person name="Grigoriev I.V."/>
            <person name="Hibbett D.S."/>
            <person name="Martin F."/>
        </authorList>
    </citation>
    <scope>NUCLEOTIDE SEQUENCE [LARGE SCALE GENOMIC DNA]</scope>
    <source>
        <strain evidence="6">MAFF 305830</strain>
    </source>
</reference>
<accession>A0A0C2XQA5</accession>
<dbReference type="SMART" id="SM00343">
    <property type="entry name" value="ZnF_C2HC"/>
    <property type="match status" value="1"/>
</dbReference>
<dbReference type="Proteomes" id="UP000054097">
    <property type="component" value="Unassembled WGS sequence"/>
</dbReference>
<gene>
    <name evidence="5" type="ORF">M408DRAFT_327990</name>
</gene>
<sequence>TGYGFVEFTSRSAAEKAVTTYHEGSFLGSIIRVELSHGGGKSTAKLLTEPGACFKCGQQGHWARECPNHVVVLQRRGWTDRSTSHSSHHTRSESFRSVPGAPLPTTRDDYRSTTRRQEDYGTGGTGGRDYNFRDREPRRPGSPYYDYNRPVAPVSHGYDDRRYPTGPSRASYPPDRPPSPYGASPRVTSTIPPSRDYVRGYERPSASYDPRAFPPSVAPYTDSGSYTRRSDPYPSTLQSMPNGQPYSAYAVTRDYPSRRSPPPAPRLGGRYQEYNGHPGYERPYERRRSASPPTTYREGGSQPPLAHAAGNGYSRTSATPYGRSQPYGPGYNDRGPSGPRVHTSHSASMVNSSSNNRAGERDYRPYRG</sequence>
<dbReference type="InterPro" id="IPR012677">
    <property type="entry name" value="Nucleotide-bd_a/b_plait_sf"/>
</dbReference>
<feature type="domain" description="CCHC-type" evidence="4">
    <location>
        <begin position="53"/>
        <end position="68"/>
    </location>
</feature>
<keyword evidence="1" id="KW-0507">mRNA processing</keyword>
<feature type="compositionally biased region" description="Basic and acidic residues" evidence="3">
    <location>
        <begin position="358"/>
        <end position="368"/>
    </location>
</feature>
<feature type="compositionally biased region" description="Basic and acidic residues" evidence="3">
    <location>
        <begin position="106"/>
        <end position="119"/>
    </location>
</feature>
<keyword evidence="2" id="KW-0862">Zinc</keyword>
<evidence type="ECO:0000313" key="5">
    <source>
        <dbReference type="EMBL" id="KIM31112.1"/>
    </source>
</evidence>
<reference evidence="5 6" key="1">
    <citation type="submission" date="2014-04" db="EMBL/GenBank/DDBJ databases">
        <authorList>
            <consortium name="DOE Joint Genome Institute"/>
            <person name="Kuo A."/>
            <person name="Zuccaro A."/>
            <person name="Kohler A."/>
            <person name="Nagy L.G."/>
            <person name="Floudas D."/>
            <person name="Copeland A."/>
            <person name="Barry K.W."/>
            <person name="Cichocki N."/>
            <person name="Veneault-Fourrey C."/>
            <person name="LaButti K."/>
            <person name="Lindquist E.A."/>
            <person name="Lipzen A."/>
            <person name="Lundell T."/>
            <person name="Morin E."/>
            <person name="Murat C."/>
            <person name="Sun H."/>
            <person name="Tunlid A."/>
            <person name="Henrissat B."/>
            <person name="Grigoriev I.V."/>
            <person name="Hibbett D.S."/>
            <person name="Martin F."/>
            <person name="Nordberg H.P."/>
            <person name="Cantor M.N."/>
            <person name="Hua S.X."/>
        </authorList>
    </citation>
    <scope>NUCLEOTIDE SEQUENCE [LARGE SCALE GENOMIC DNA]</scope>
    <source>
        <strain evidence="5 6">MAFF 305830</strain>
    </source>
</reference>
<feature type="compositionally biased region" description="Low complexity" evidence="3">
    <location>
        <begin position="344"/>
        <end position="356"/>
    </location>
</feature>
<keyword evidence="2" id="KW-0863">Zinc-finger</keyword>
<dbReference type="InterPro" id="IPR036875">
    <property type="entry name" value="Znf_CCHC_sf"/>
</dbReference>
<dbReference type="PROSITE" id="PS50158">
    <property type="entry name" value="ZF_CCHC"/>
    <property type="match status" value="1"/>
</dbReference>
<dbReference type="EMBL" id="KN824283">
    <property type="protein sequence ID" value="KIM31112.1"/>
    <property type="molecule type" value="Genomic_DNA"/>
</dbReference>
<organism evidence="5 6">
    <name type="scientific">Serendipita vermifera MAFF 305830</name>
    <dbReference type="NCBI Taxonomy" id="933852"/>
    <lineage>
        <taxon>Eukaryota</taxon>
        <taxon>Fungi</taxon>
        <taxon>Dikarya</taxon>
        <taxon>Basidiomycota</taxon>
        <taxon>Agaricomycotina</taxon>
        <taxon>Agaricomycetes</taxon>
        <taxon>Sebacinales</taxon>
        <taxon>Serendipitaceae</taxon>
        <taxon>Serendipita</taxon>
    </lineage>
</organism>
<dbReference type="GO" id="GO:0006397">
    <property type="term" value="P:mRNA processing"/>
    <property type="evidence" value="ECO:0007669"/>
    <property type="project" value="UniProtKB-KW"/>
</dbReference>
<protein>
    <recommendedName>
        <fullName evidence="4">CCHC-type domain-containing protein</fullName>
    </recommendedName>
</protein>
<dbReference type="Gene3D" id="4.10.60.10">
    <property type="entry name" value="Zinc finger, CCHC-type"/>
    <property type="match status" value="1"/>
</dbReference>
<evidence type="ECO:0000259" key="4">
    <source>
        <dbReference type="PROSITE" id="PS50158"/>
    </source>
</evidence>
<feature type="non-terminal residue" evidence="5">
    <location>
        <position position="1"/>
    </location>
</feature>
<evidence type="ECO:0000256" key="2">
    <source>
        <dbReference type="PROSITE-ProRule" id="PRU00047"/>
    </source>
</evidence>
<dbReference type="SUPFAM" id="SSF54928">
    <property type="entry name" value="RNA-binding domain, RBD"/>
    <property type="match status" value="1"/>
</dbReference>
<feature type="region of interest" description="Disordered" evidence="3">
    <location>
        <begin position="79"/>
        <end position="368"/>
    </location>
</feature>
<feature type="compositionally biased region" description="Basic and acidic residues" evidence="3">
    <location>
        <begin position="130"/>
        <end position="139"/>
    </location>
</feature>